<keyword evidence="11" id="KW-1185">Reference proteome</keyword>
<keyword evidence="7" id="KW-0963">Cytoplasm</keyword>
<dbReference type="Gene3D" id="1.10.275.10">
    <property type="entry name" value="Fumarase/aspartase (N-terminal domain)"/>
    <property type="match status" value="1"/>
</dbReference>
<dbReference type="Gene3D" id="1.10.40.30">
    <property type="entry name" value="Fumarase/aspartase (C-terminal domain)"/>
    <property type="match status" value="1"/>
</dbReference>
<dbReference type="InterPro" id="IPR008948">
    <property type="entry name" value="L-Aspartase-like"/>
</dbReference>
<dbReference type="PRINTS" id="PR00145">
    <property type="entry name" value="ARGSUCLYASE"/>
</dbReference>
<evidence type="ECO:0000256" key="3">
    <source>
        <dbReference type="ARBA" id="ARBA00012338"/>
    </source>
</evidence>
<comment type="caution">
    <text evidence="10">The sequence shown here is derived from an EMBL/GenBank/DDBJ whole genome shotgun (WGS) entry which is preliminary data.</text>
</comment>
<dbReference type="STRING" id="1293891.TMES_03465"/>
<evidence type="ECO:0000256" key="5">
    <source>
        <dbReference type="ARBA" id="ARBA00022605"/>
    </source>
</evidence>
<evidence type="ECO:0000259" key="8">
    <source>
        <dbReference type="Pfam" id="PF00206"/>
    </source>
</evidence>
<dbReference type="InterPro" id="IPR000362">
    <property type="entry name" value="Fumarate_lyase_fam"/>
</dbReference>
<dbReference type="InterPro" id="IPR022761">
    <property type="entry name" value="Fumarate_lyase_N"/>
</dbReference>
<protein>
    <recommendedName>
        <fullName evidence="3 7">Argininosuccinate lyase</fullName>
        <shortName evidence="7">ASAL</shortName>
        <ecNumber evidence="3 7">4.3.2.1</ecNumber>
    </recommendedName>
    <alternativeName>
        <fullName evidence="7">Arginosuccinase</fullName>
    </alternativeName>
</protein>
<sequence>MTDQTSANPKNANALWGGRFEAGPSAIMEEINASIGFDKRLYAQDIQGSKAHCAMLVKQNIIPAEDGEKIIEGLERILQEIESGKFTFSSALEDIHMNVESRLRELIGPAAGRLHTGRSRNDQVATDFKLWVRDVALNDLEAGLSGLQEALIGQAEKNIDTVMPGFTHLQAAQPVTFGHHMLAYVEMFGRDRSRVADCKVRMNENPLGSAALAGTPYPIDRHLTAATLGFDRPAANSLDAVSDRDFALEYLNTASITAMHLSRLAEEMVIWCSAQFKFIGMSDKFSTGSSIMPQKRNPDAAELIRSKIGRIVGCYNSLMLSMKGLPLAYSKDMQEDKEPVFFAHDHLGLCVAAMTGMVADMKVFADNMRKAAGAGYTTATDLADWLVSELGMPFRDAHHVVGATVKLAETKGCDLDQLPLEDLQKIEPKITDAVFKVLTVDASVAARKSFGGTSPERVREAVASAKERFLK</sequence>
<dbReference type="UniPathway" id="UPA00068">
    <property type="reaction ID" value="UER00114"/>
</dbReference>
<proteinExistence type="inferred from homology"/>
<accession>A0A1Y2L7F4</accession>
<dbReference type="CDD" id="cd01359">
    <property type="entry name" value="Argininosuccinate_lyase"/>
    <property type="match status" value="1"/>
</dbReference>
<comment type="subcellular location">
    <subcellularLocation>
        <location evidence="7">Cytoplasm</location>
    </subcellularLocation>
</comment>
<dbReference type="PRINTS" id="PR00149">
    <property type="entry name" value="FUMRATELYASE"/>
</dbReference>
<dbReference type="InterPro" id="IPR029419">
    <property type="entry name" value="Arg_succ_lyase_C"/>
</dbReference>
<dbReference type="PANTHER" id="PTHR43814">
    <property type="entry name" value="ARGININOSUCCINATE LYASE"/>
    <property type="match status" value="1"/>
</dbReference>
<evidence type="ECO:0000256" key="6">
    <source>
        <dbReference type="ARBA" id="ARBA00023239"/>
    </source>
</evidence>
<evidence type="ECO:0000313" key="10">
    <source>
        <dbReference type="EMBL" id="OSQ40759.1"/>
    </source>
</evidence>
<evidence type="ECO:0000256" key="1">
    <source>
        <dbReference type="ARBA" id="ARBA00000985"/>
    </source>
</evidence>
<dbReference type="Pfam" id="PF00206">
    <property type="entry name" value="Lyase_1"/>
    <property type="match status" value="1"/>
</dbReference>
<organism evidence="10 11">
    <name type="scientific">Thalassospira mesophila</name>
    <dbReference type="NCBI Taxonomy" id="1293891"/>
    <lineage>
        <taxon>Bacteria</taxon>
        <taxon>Pseudomonadati</taxon>
        <taxon>Pseudomonadota</taxon>
        <taxon>Alphaproteobacteria</taxon>
        <taxon>Rhodospirillales</taxon>
        <taxon>Thalassospiraceae</taxon>
        <taxon>Thalassospira</taxon>
    </lineage>
</organism>
<feature type="domain" description="Fumarate lyase N-terminal" evidence="8">
    <location>
        <begin position="18"/>
        <end position="313"/>
    </location>
</feature>
<dbReference type="EMBL" id="JFKA01000001">
    <property type="protein sequence ID" value="OSQ40759.1"/>
    <property type="molecule type" value="Genomic_DNA"/>
</dbReference>
<dbReference type="InterPro" id="IPR009049">
    <property type="entry name" value="Argininosuccinate_lyase"/>
</dbReference>
<dbReference type="Pfam" id="PF14698">
    <property type="entry name" value="ASL_C2"/>
    <property type="match status" value="1"/>
</dbReference>
<keyword evidence="4 7" id="KW-0055">Arginine biosynthesis</keyword>
<evidence type="ECO:0000256" key="4">
    <source>
        <dbReference type="ARBA" id="ARBA00022571"/>
    </source>
</evidence>
<dbReference type="PANTHER" id="PTHR43814:SF1">
    <property type="entry name" value="ARGININOSUCCINATE LYASE"/>
    <property type="match status" value="1"/>
</dbReference>
<comment type="similarity">
    <text evidence="7">Belongs to the lyase 1 family. Argininosuccinate lyase subfamily.</text>
</comment>
<keyword evidence="6 7" id="KW-0456">Lyase</keyword>
<dbReference type="InterPro" id="IPR024083">
    <property type="entry name" value="Fumarase/histidase_N"/>
</dbReference>
<evidence type="ECO:0000313" key="11">
    <source>
        <dbReference type="Proteomes" id="UP000193391"/>
    </source>
</evidence>
<dbReference type="EC" id="4.3.2.1" evidence="3 7"/>
<reference evidence="10 11" key="1">
    <citation type="submission" date="2014-03" db="EMBL/GenBank/DDBJ databases">
        <title>The draft genome sequence of Thalassospira mesophila JCM 18969.</title>
        <authorList>
            <person name="Lai Q."/>
            <person name="Shao Z."/>
        </authorList>
    </citation>
    <scope>NUCLEOTIDE SEQUENCE [LARGE SCALE GENOMIC DNA]</scope>
    <source>
        <strain evidence="10 11">JCM 18969</strain>
    </source>
</reference>
<dbReference type="Proteomes" id="UP000193391">
    <property type="component" value="Unassembled WGS sequence"/>
</dbReference>
<comment type="catalytic activity">
    <reaction evidence="1 7">
        <text>2-(N(omega)-L-arginino)succinate = fumarate + L-arginine</text>
        <dbReference type="Rhea" id="RHEA:24020"/>
        <dbReference type="ChEBI" id="CHEBI:29806"/>
        <dbReference type="ChEBI" id="CHEBI:32682"/>
        <dbReference type="ChEBI" id="CHEBI:57472"/>
        <dbReference type="EC" id="4.3.2.1"/>
    </reaction>
</comment>
<evidence type="ECO:0000259" key="9">
    <source>
        <dbReference type="Pfam" id="PF14698"/>
    </source>
</evidence>
<feature type="domain" description="Argininosuccinate lyase C-terminal" evidence="9">
    <location>
        <begin position="376"/>
        <end position="445"/>
    </location>
</feature>
<dbReference type="FunFam" id="1.10.275.10:FF:000002">
    <property type="entry name" value="Argininosuccinate lyase"/>
    <property type="match status" value="1"/>
</dbReference>
<dbReference type="FunFam" id="1.10.40.30:FF:000001">
    <property type="entry name" value="Argininosuccinate lyase"/>
    <property type="match status" value="1"/>
</dbReference>
<dbReference type="AlphaFoldDB" id="A0A1Y2L7F4"/>
<dbReference type="PROSITE" id="PS00163">
    <property type="entry name" value="FUMARATE_LYASES"/>
    <property type="match status" value="1"/>
</dbReference>
<dbReference type="SUPFAM" id="SSF48557">
    <property type="entry name" value="L-aspartase-like"/>
    <property type="match status" value="1"/>
</dbReference>
<dbReference type="Gene3D" id="1.20.200.10">
    <property type="entry name" value="Fumarase/aspartase (Central domain)"/>
    <property type="match status" value="1"/>
</dbReference>
<dbReference type="InterPro" id="IPR020557">
    <property type="entry name" value="Fumarate_lyase_CS"/>
</dbReference>
<dbReference type="RefSeq" id="WP_085579392.1">
    <property type="nucleotide sequence ID" value="NZ_JFKA01000001.1"/>
</dbReference>
<dbReference type="OrthoDB" id="9769623at2"/>
<dbReference type="NCBIfam" id="TIGR00838">
    <property type="entry name" value="argH"/>
    <property type="match status" value="1"/>
</dbReference>
<dbReference type="HAMAP" id="MF_00006">
    <property type="entry name" value="Arg_succ_lyase"/>
    <property type="match status" value="1"/>
</dbReference>
<evidence type="ECO:0000256" key="2">
    <source>
        <dbReference type="ARBA" id="ARBA00004941"/>
    </source>
</evidence>
<evidence type="ECO:0000256" key="7">
    <source>
        <dbReference type="HAMAP-Rule" id="MF_00006"/>
    </source>
</evidence>
<dbReference type="GO" id="GO:0005829">
    <property type="term" value="C:cytosol"/>
    <property type="evidence" value="ECO:0007669"/>
    <property type="project" value="TreeGrafter"/>
</dbReference>
<dbReference type="FunFam" id="1.20.200.10:FF:000015">
    <property type="entry name" value="argininosuccinate lyase isoform X2"/>
    <property type="match status" value="1"/>
</dbReference>
<gene>
    <name evidence="7" type="primary">argH</name>
    <name evidence="10" type="ORF">TMES_03465</name>
</gene>
<name>A0A1Y2L7F4_9PROT</name>
<keyword evidence="5 7" id="KW-0028">Amino-acid biosynthesis</keyword>
<comment type="pathway">
    <text evidence="2 7">Amino-acid biosynthesis; L-arginine biosynthesis; L-arginine from L-ornithine and carbamoyl phosphate: step 3/3.</text>
</comment>
<dbReference type="GO" id="GO:0004056">
    <property type="term" value="F:argininosuccinate lyase activity"/>
    <property type="evidence" value="ECO:0007669"/>
    <property type="project" value="UniProtKB-UniRule"/>
</dbReference>
<dbReference type="GO" id="GO:0042450">
    <property type="term" value="P:L-arginine biosynthetic process via ornithine"/>
    <property type="evidence" value="ECO:0007669"/>
    <property type="project" value="UniProtKB-UniRule"/>
</dbReference>